<dbReference type="InterPro" id="IPR003594">
    <property type="entry name" value="HATPase_dom"/>
</dbReference>
<evidence type="ECO:0000256" key="10">
    <source>
        <dbReference type="SAM" id="Phobius"/>
    </source>
</evidence>
<dbReference type="PROSITE" id="PS50112">
    <property type="entry name" value="PAS"/>
    <property type="match status" value="2"/>
</dbReference>
<dbReference type="SUPFAM" id="SSF55874">
    <property type="entry name" value="ATPase domain of HSP90 chaperone/DNA topoisomerase II/histidine kinase"/>
    <property type="match status" value="1"/>
</dbReference>
<keyword evidence="10" id="KW-0472">Membrane</keyword>
<dbReference type="Pfam" id="PF13188">
    <property type="entry name" value="PAS_8"/>
    <property type="match status" value="1"/>
</dbReference>
<organism evidence="14 15">
    <name type="scientific">Roseomonas genomospecies 6</name>
    <dbReference type="NCBI Taxonomy" id="214106"/>
    <lineage>
        <taxon>Bacteria</taxon>
        <taxon>Pseudomonadati</taxon>
        <taxon>Pseudomonadota</taxon>
        <taxon>Alphaproteobacteria</taxon>
        <taxon>Acetobacterales</taxon>
        <taxon>Roseomonadaceae</taxon>
        <taxon>Roseomonas</taxon>
    </lineage>
</organism>
<comment type="caution">
    <text evidence="14">The sequence shown here is derived from an EMBL/GenBank/DDBJ whole genome shotgun (WGS) entry which is preliminary data.</text>
</comment>
<protein>
    <recommendedName>
        <fullName evidence="2">histidine kinase</fullName>
        <ecNumber evidence="2">2.7.13.3</ecNumber>
    </recommendedName>
</protein>
<dbReference type="Gene3D" id="3.30.450.20">
    <property type="entry name" value="PAS domain"/>
    <property type="match status" value="3"/>
</dbReference>
<evidence type="ECO:0000259" key="11">
    <source>
        <dbReference type="PROSITE" id="PS50109"/>
    </source>
</evidence>
<dbReference type="SUPFAM" id="SSF47384">
    <property type="entry name" value="Homodimeric domain of signal transducing histidine kinase"/>
    <property type="match status" value="1"/>
</dbReference>
<dbReference type="CDD" id="cd00082">
    <property type="entry name" value="HisKA"/>
    <property type="match status" value="1"/>
</dbReference>
<comment type="catalytic activity">
    <reaction evidence="1">
        <text>ATP + protein L-histidine = ADP + protein N-phospho-L-histidine.</text>
        <dbReference type="EC" id="2.7.13.3"/>
    </reaction>
</comment>
<evidence type="ECO:0000259" key="13">
    <source>
        <dbReference type="PROSITE" id="PS50113"/>
    </source>
</evidence>
<dbReference type="InterPro" id="IPR013767">
    <property type="entry name" value="PAS_fold"/>
</dbReference>
<dbReference type="PANTHER" id="PTHR43065:SF47">
    <property type="match status" value="1"/>
</dbReference>
<dbReference type="PANTHER" id="PTHR43065">
    <property type="entry name" value="SENSOR HISTIDINE KINASE"/>
    <property type="match status" value="1"/>
</dbReference>
<dbReference type="InterPro" id="IPR005467">
    <property type="entry name" value="His_kinase_dom"/>
</dbReference>
<evidence type="ECO:0000256" key="5">
    <source>
        <dbReference type="ARBA" id="ARBA00022741"/>
    </source>
</evidence>
<feature type="domain" description="Histidine kinase" evidence="11">
    <location>
        <begin position="459"/>
        <end position="691"/>
    </location>
</feature>
<feature type="domain" description="PAS" evidence="12">
    <location>
        <begin position="176"/>
        <end position="247"/>
    </location>
</feature>
<sequence length="711" mass="78285">MIADSLTVALLALFAGLLAGFLAGLLAARRMGRRRPADAASPATGFGTPSPGATEERLRSILDTAPIGVLINTREGDNLYHSPSAATCFKVSGEQLQRDGMWPLYRDPQERRAAIDRLYADGVFAGQEVLLRRGDGENCMGSLSSTVIDFEGRRCHISWFYDLTEQKKADAVRRDLADRLEMALDATGAAVWDSDILRGTCWWSDSFPRMLGYAEPPDMLADFWERRLHPDDRERVLTTIDAHLRGETDAYAYDYRLRRADGGWMWIAAQGRAIRDAAGQAVRYVGIMTDITERRRQEEEVRAGKERLLRILEASPIAVNITRRDGLLVFCNTQSEIILGRSRDDLLPMPAEVLYADPADRLALIERFEREGPFRDAEVRFRKPDGTVIWVLSSWGEIEMDGEPALLTWLYDINDRKAAEAAMAAARDEAERALAELRAAQESLIQAEAMASLGQLVAGVAHEINTPIGIGLTAASHIAEQARDLRARFDSGTLKKTVLAEYLETVTEAARLLVSNMNRAAALVQSFKQVAVDQTSGERRSFDLRTYIDEVLFSLRPRLKRTLVSVEVDCPDRLEMDSFPGALSQVLTNLVINALIHAYGDDQRGTIRIAARPDGGDHVVIDFSDDGSGIPEDHLPKVFEPFFTTKRGEGGSGLGLHIVHSTVTGVLGGTVAVRSVTGQGTVFTLRLPRRIAREAAQPAALPPQPSPVAAV</sequence>
<dbReference type="GO" id="GO:0000155">
    <property type="term" value="F:phosphorelay sensor kinase activity"/>
    <property type="evidence" value="ECO:0007669"/>
    <property type="project" value="InterPro"/>
</dbReference>
<evidence type="ECO:0000256" key="1">
    <source>
        <dbReference type="ARBA" id="ARBA00000085"/>
    </source>
</evidence>
<dbReference type="SMART" id="SM00091">
    <property type="entry name" value="PAS"/>
    <property type="match status" value="3"/>
</dbReference>
<evidence type="ECO:0000256" key="8">
    <source>
        <dbReference type="ARBA" id="ARBA00023012"/>
    </source>
</evidence>
<dbReference type="InterPro" id="IPR036097">
    <property type="entry name" value="HisK_dim/P_sf"/>
</dbReference>
<evidence type="ECO:0000256" key="2">
    <source>
        <dbReference type="ARBA" id="ARBA00012438"/>
    </source>
</evidence>
<dbReference type="CDD" id="cd00075">
    <property type="entry name" value="HATPase"/>
    <property type="match status" value="1"/>
</dbReference>
<dbReference type="Pfam" id="PF00989">
    <property type="entry name" value="PAS"/>
    <property type="match status" value="1"/>
</dbReference>
<dbReference type="EMBL" id="QOKW01000001">
    <property type="protein sequence ID" value="KAA0684130.1"/>
    <property type="molecule type" value="Genomic_DNA"/>
</dbReference>
<dbReference type="SUPFAM" id="SSF55785">
    <property type="entry name" value="PYP-like sensor domain (PAS domain)"/>
    <property type="match status" value="3"/>
</dbReference>
<keyword evidence="6" id="KW-0418">Kinase</keyword>
<dbReference type="GO" id="GO:0006355">
    <property type="term" value="P:regulation of DNA-templated transcription"/>
    <property type="evidence" value="ECO:0007669"/>
    <property type="project" value="InterPro"/>
</dbReference>
<feature type="domain" description="PAC" evidence="13">
    <location>
        <begin position="251"/>
        <end position="303"/>
    </location>
</feature>
<proteinExistence type="predicted"/>
<keyword evidence="10" id="KW-0812">Transmembrane</keyword>
<dbReference type="GO" id="GO:0005524">
    <property type="term" value="F:ATP binding"/>
    <property type="evidence" value="ECO:0007669"/>
    <property type="project" value="UniProtKB-KW"/>
</dbReference>
<dbReference type="Gene3D" id="1.10.287.130">
    <property type="match status" value="1"/>
</dbReference>
<evidence type="ECO:0000313" key="14">
    <source>
        <dbReference type="EMBL" id="KAA0684130.1"/>
    </source>
</evidence>
<keyword evidence="4" id="KW-0808">Transferase</keyword>
<feature type="coiled-coil region" evidence="9">
    <location>
        <begin position="416"/>
        <end position="450"/>
    </location>
</feature>
<keyword evidence="9" id="KW-0175">Coiled coil</keyword>
<dbReference type="NCBIfam" id="TIGR00229">
    <property type="entry name" value="sensory_box"/>
    <property type="match status" value="2"/>
</dbReference>
<evidence type="ECO:0000313" key="15">
    <source>
        <dbReference type="Proteomes" id="UP000480854"/>
    </source>
</evidence>
<dbReference type="EC" id="2.7.13.3" evidence="2"/>
<dbReference type="InterPro" id="IPR013655">
    <property type="entry name" value="PAS_fold_3"/>
</dbReference>
<dbReference type="SMART" id="SM00387">
    <property type="entry name" value="HATPase_c"/>
    <property type="match status" value="1"/>
</dbReference>
<evidence type="ECO:0000256" key="4">
    <source>
        <dbReference type="ARBA" id="ARBA00022679"/>
    </source>
</evidence>
<dbReference type="CDD" id="cd00130">
    <property type="entry name" value="PAS"/>
    <property type="match status" value="2"/>
</dbReference>
<feature type="transmembrane region" description="Helical" evidence="10">
    <location>
        <begin position="6"/>
        <end position="28"/>
    </location>
</feature>
<evidence type="ECO:0000256" key="9">
    <source>
        <dbReference type="SAM" id="Coils"/>
    </source>
</evidence>
<dbReference type="Pfam" id="PF02518">
    <property type="entry name" value="HATPase_c"/>
    <property type="match status" value="1"/>
</dbReference>
<dbReference type="InterPro" id="IPR004358">
    <property type="entry name" value="Sig_transdc_His_kin-like_C"/>
</dbReference>
<feature type="domain" description="PAS" evidence="12">
    <location>
        <begin position="304"/>
        <end position="370"/>
    </location>
</feature>
<evidence type="ECO:0000259" key="12">
    <source>
        <dbReference type="PROSITE" id="PS50112"/>
    </source>
</evidence>
<dbReference type="InterPro" id="IPR003661">
    <property type="entry name" value="HisK_dim/P_dom"/>
</dbReference>
<dbReference type="InterPro" id="IPR036890">
    <property type="entry name" value="HATPase_C_sf"/>
</dbReference>
<name>A0A9W7NP71_9PROT</name>
<dbReference type="PROSITE" id="PS50109">
    <property type="entry name" value="HIS_KIN"/>
    <property type="match status" value="1"/>
</dbReference>
<dbReference type="InterPro" id="IPR035965">
    <property type="entry name" value="PAS-like_dom_sf"/>
</dbReference>
<evidence type="ECO:0000256" key="3">
    <source>
        <dbReference type="ARBA" id="ARBA00022553"/>
    </source>
</evidence>
<keyword evidence="8" id="KW-0902">Two-component regulatory system</keyword>
<evidence type="ECO:0000256" key="7">
    <source>
        <dbReference type="ARBA" id="ARBA00022840"/>
    </source>
</evidence>
<dbReference type="RefSeq" id="WP_149467112.1">
    <property type="nucleotide sequence ID" value="NZ_QOKW01000001.1"/>
</dbReference>
<accession>A0A9W7NP71</accession>
<dbReference type="PROSITE" id="PS50113">
    <property type="entry name" value="PAC"/>
    <property type="match status" value="2"/>
</dbReference>
<dbReference type="SMART" id="SM00086">
    <property type="entry name" value="PAC"/>
    <property type="match status" value="2"/>
</dbReference>
<dbReference type="InterPro" id="IPR000014">
    <property type="entry name" value="PAS"/>
</dbReference>
<dbReference type="Pfam" id="PF08447">
    <property type="entry name" value="PAS_3"/>
    <property type="match status" value="1"/>
</dbReference>
<feature type="domain" description="PAC" evidence="13">
    <location>
        <begin position="375"/>
        <end position="425"/>
    </location>
</feature>
<dbReference type="Gene3D" id="3.30.565.10">
    <property type="entry name" value="Histidine kinase-like ATPase, C-terminal domain"/>
    <property type="match status" value="1"/>
</dbReference>
<reference evidence="14 15" key="1">
    <citation type="submission" date="2018-07" db="EMBL/GenBank/DDBJ databases">
        <title>Genome sequence of Azospirillum sp. ATCC 49961.</title>
        <authorList>
            <person name="Sant'Anna F.H."/>
            <person name="Baldani J.I."/>
            <person name="Zilli J.E."/>
            <person name="Reis V.M."/>
            <person name="Hartmann A."/>
            <person name="Cruz L."/>
            <person name="de Souza E.M."/>
            <person name="de Oliveira Pedrosa F."/>
            <person name="Passaglia L.M.P."/>
        </authorList>
    </citation>
    <scope>NUCLEOTIDE SEQUENCE [LARGE SCALE GENOMIC DNA]</scope>
    <source>
        <strain evidence="14 15">ATCC 49961</strain>
    </source>
</reference>
<dbReference type="Proteomes" id="UP000480854">
    <property type="component" value="Unassembled WGS sequence"/>
</dbReference>
<dbReference type="InterPro" id="IPR001610">
    <property type="entry name" value="PAC"/>
</dbReference>
<gene>
    <name evidence="14" type="ORF">DS843_01455</name>
</gene>
<keyword evidence="7" id="KW-0067">ATP-binding</keyword>
<dbReference type="AlphaFoldDB" id="A0A9W7NP71"/>
<dbReference type="PRINTS" id="PR00344">
    <property type="entry name" value="BCTRLSENSOR"/>
</dbReference>
<keyword evidence="10" id="KW-1133">Transmembrane helix</keyword>
<dbReference type="InterPro" id="IPR000700">
    <property type="entry name" value="PAS-assoc_C"/>
</dbReference>
<keyword evidence="5" id="KW-0547">Nucleotide-binding</keyword>
<dbReference type="OrthoDB" id="226486at2"/>
<evidence type="ECO:0000256" key="6">
    <source>
        <dbReference type="ARBA" id="ARBA00022777"/>
    </source>
</evidence>
<keyword evidence="15" id="KW-1185">Reference proteome</keyword>
<keyword evidence="3" id="KW-0597">Phosphoprotein</keyword>